<dbReference type="GO" id="GO:0004065">
    <property type="term" value="F:arylsulfatase activity"/>
    <property type="evidence" value="ECO:0007669"/>
    <property type="project" value="TreeGrafter"/>
</dbReference>
<dbReference type="SUPFAM" id="SSF53649">
    <property type="entry name" value="Alkaline phosphatase-like"/>
    <property type="match status" value="1"/>
</dbReference>
<dbReference type="InterPro" id="IPR000917">
    <property type="entry name" value="Sulfatase_N"/>
</dbReference>
<evidence type="ECO:0000256" key="6">
    <source>
        <dbReference type="ARBA" id="ARBA00022837"/>
    </source>
</evidence>
<keyword evidence="5" id="KW-0378">Hydrolase</keyword>
<dbReference type="Gene3D" id="3.30.1120.10">
    <property type="match status" value="1"/>
</dbReference>
<accession>A0A512MB89</accession>
<keyword evidence="4" id="KW-0732">Signal</keyword>
<dbReference type="PROSITE" id="PS00149">
    <property type="entry name" value="SULFATASE_2"/>
    <property type="match status" value="1"/>
</dbReference>
<evidence type="ECO:0000256" key="1">
    <source>
        <dbReference type="ARBA" id="ARBA00001913"/>
    </source>
</evidence>
<keyword evidence="3" id="KW-0479">Metal-binding</keyword>
<sequence>MNVVLILADDLGSSDLRCYGSDLHETPNLDKLASEGMRFTQNYAACTVCSPTRAALMTGKYPARLHITDWIPGRMPENPKLLTPDWTRYLPSEEVTLAEAFKAAGYTTASIGKWHLGEGEHSPENQGFDVNIAGTNEGAPPSYIAPWKISTLSEGKEGDYLTDRLGEEAAAYVARNKDNPFFLYLPHYAVHTPIQARADLLKKYEGKIKAGLMHSNPGYAAMMESMDTAVGRVLAALEEHKLTDRTIVIFTSDNGGRVPTTANKSLRVGKGSAYEGGLRVPLIVRWPGVTKPGSTSDTPTITMDLFPTLLDMTSVQPVNSTSATGASGRDGLSLLPLLRGEGTLNRSELFWHYPHHQHYQLGGSMPFGVVRSGNFKLIEFYNDMHVELYDLQNDLGEQHDLSASQPEKAAELRERLHQWREQVDAQMPLPNPSYDPSAPEHIPEPVKGKKKKKKEA</sequence>
<dbReference type="PANTHER" id="PTHR42693">
    <property type="entry name" value="ARYLSULFATASE FAMILY MEMBER"/>
    <property type="match status" value="1"/>
</dbReference>
<evidence type="ECO:0000256" key="7">
    <source>
        <dbReference type="SAM" id="MobiDB-lite"/>
    </source>
</evidence>
<keyword evidence="6" id="KW-0106">Calcium</keyword>
<evidence type="ECO:0000256" key="3">
    <source>
        <dbReference type="ARBA" id="ARBA00022723"/>
    </source>
</evidence>
<dbReference type="InterPro" id="IPR024607">
    <property type="entry name" value="Sulfatase_CS"/>
</dbReference>
<keyword evidence="10" id="KW-1185">Reference proteome</keyword>
<evidence type="ECO:0000256" key="2">
    <source>
        <dbReference type="ARBA" id="ARBA00008779"/>
    </source>
</evidence>
<name>A0A512MB89_9BACT</name>
<dbReference type="GO" id="GO:0046872">
    <property type="term" value="F:metal ion binding"/>
    <property type="evidence" value="ECO:0007669"/>
    <property type="project" value="UniProtKB-KW"/>
</dbReference>
<evidence type="ECO:0000256" key="5">
    <source>
        <dbReference type="ARBA" id="ARBA00022801"/>
    </source>
</evidence>
<dbReference type="AlphaFoldDB" id="A0A512MB89"/>
<evidence type="ECO:0000313" key="10">
    <source>
        <dbReference type="Proteomes" id="UP000321577"/>
    </source>
</evidence>
<comment type="caution">
    <text evidence="9">The sequence shown here is derived from an EMBL/GenBank/DDBJ whole genome shotgun (WGS) entry which is preliminary data.</text>
</comment>
<dbReference type="CDD" id="cd16144">
    <property type="entry name" value="ARS_like"/>
    <property type="match status" value="1"/>
</dbReference>
<dbReference type="InterPro" id="IPR017850">
    <property type="entry name" value="Alkaline_phosphatase_core_sf"/>
</dbReference>
<dbReference type="Gene3D" id="3.40.720.10">
    <property type="entry name" value="Alkaline Phosphatase, subunit A"/>
    <property type="match status" value="1"/>
</dbReference>
<feature type="region of interest" description="Disordered" evidence="7">
    <location>
        <begin position="418"/>
        <end position="456"/>
    </location>
</feature>
<comment type="similarity">
    <text evidence="2">Belongs to the sulfatase family.</text>
</comment>
<evidence type="ECO:0000256" key="4">
    <source>
        <dbReference type="ARBA" id="ARBA00022729"/>
    </source>
</evidence>
<comment type="cofactor">
    <cofactor evidence="1">
        <name>Ca(2+)</name>
        <dbReference type="ChEBI" id="CHEBI:29108"/>
    </cofactor>
</comment>
<dbReference type="EMBL" id="BKAG01000019">
    <property type="protein sequence ID" value="GEP43601.1"/>
    <property type="molecule type" value="Genomic_DNA"/>
</dbReference>
<dbReference type="PANTHER" id="PTHR42693:SF42">
    <property type="entry name" value="ARYLSULFATASE G"/>
    <property type="match status" value="1"/>
</dbReference>
<proteinExistence type="inferred from homology"/>
<evidence type="ECO:0000259" key="8">
    <source>
        <dbReference type="Pfam" id="PF00884"/>
    </source>
</evidence>
<reference evidence="9 10" key="1">
    <citation type="submission" date="2019-07" db="EMBL/GenBank/DDBJ databases">
        <title>Whole genome shotgun sequence of Brevifollis gellanilyticus NBRC 108608.</title>
        <authorList>
            <person name="Hosoyama A."/>
            <person name="Uohara A."/>
            <person name="Ohji S."/>
            <person name="Ichikawa N."/>
        </authorList>
    </citation>
    <scope>NUCLEOTIDE SEQUENCE [LARGE SCALE GENOMIC DNA]</scope>
    <source>
        <strain evidence="9 10">NBRC 108608</strain>
    </source>
</reference>
<organism evidence="9 10">
    <name type="scientific">Brevifollis gellanilyticus</name>
    <dbReference type="NCBI Taxonomy" id="748831"/>
    <lineage>
        <taxon>Bacteria</taxon>
        <taxon>Pseudomonadati</taxon>
        <taxon>Verrucomicrobiota</taxon>
        <taxon>Verrucomicrobiia</taxon>
        <taxon>Verrucomicrobiales</taxon>
        <taxon>Verrucomicrobiaceae</taxon>
    </lineage>
</organism>
<feature type="domain" description="Sulfatase N-terminal" evidence="8">
    <location>
        <begin position="2"/>
        <end position="313"/>
    </location>
</feature>
<evidence type="ECO:0000313" key="9">
    <source>
        <dbReference type="EMBL" id="GEP43601.1"/>
    </source>
</evidence>
<dbReference type="Proteomes" id="UP000321577">
    <property type="component" value="Unassembled WGS sequence"/>
</dbReference>
<gene>
    <name evidence="9" type="ORF">BGE01nite_28920</name>
</gene>
<dbReference type="InterPro" id="IPR050738">
    <property type="entry name" value="Sulfatase"/>
</dbReference>
<protein>
    <submittedName>
        <fullName evidence="9">Sulfatase</fullName>
    </submittedName>
</protein>
<dbReference type="Pfam" id="PF00884">
    <property type="entry name" value="Sulfatase"/>
    <property type="match status" value="1"/>
</dbReference>